<dbReference type="NCBIfam" id="NF038150">
    <property type="entry name" value="lanthi_synth_IV"/>
    <property type="match status" value="1"/>
</dbReference>
<dbReference type="AlphaFoldDB" id="A0A4Y3VND9"/>
<dbReference type="SUPFAM" id="SSF56112">
    <property type="entry name" value="Protein kinase-like (PK-like)"/>
    <property type="match status" value="1"/>
</dbReference>
<dbReference type="SMART" id="SM00220">
    <property type="entry name" value="S_TKc"/>
    <property type="match status" value="1"/>
</dbReference>
<dbReference type="Pfam" id="PF25816">
    <property type="entry name" value="RamC_N"/>
    <property type="match status" value="1"/>
</dbReference>
<dbReference type="InterPro" id="IPR000719">
    <property type="entry name" value="Prot_kinase_dom"/>
</dbReference>
<feature type="domain" description="Protein kinase" evidence="3">
    <location>
        <begin position="219"/>
        <end position="486"/>
    </location>
</feature>
<dbReference type="PANTHER" id="PTHR12736:SF7">
    <property type="entry name" value="LANC-LIKE PROTEIN 3"/>
    <property type="match status" value="1"/>
</dbReference>
<name>A0A4Y3VND9_9ACTN</name>
<dbReference type="GO" id="GO:0005886">
    <property type="term" value="C:plasma membrane"/>
    <property type="evidence" value="ECO:0007669"/>
    <property type="project" value="TreeGrafter"/>
</dbReference>
<dbReference type="PRINTS" id="PR01950">
    <property type="entry name" value="LANCSUPER"/>
</dbReference>
<sequence>MGSRDADGGLGGLLERALRSAGAVSCWQVLRDESWCRVVPCDGAQREQGWKLHVSATQVSAPEVLERALKVLLREESAFKFASSLTRVAALNTRSTPRGSSGKFITVYPRCDAAAVRIADALHRATAGLAGPRILSDHPYAPDSLVHYRYGSFVGRRQLSAQGLFVDFIYDPEGNPVEDRRTGQYLPPSWAVSPFPVFGALPGGSTASGSGDPVLGGRFAVREAIRYSNKGGVYRGTDIRTGAAVVIKEARPHVEADASGWDVRDWLRTEAEMLDRLRELNLSPAPVAVFEHGRHVFLAEEEVPGTTLRRWVIDHFLNTGWQHYSSDALDMVARLVDLAATAHEHRCIVRDLTPGNIMVRPDGTLRLIDLELAVVDGMTTRATSLGTPGFSAPEQLRGAQPAPTADYYSLGATAGYVLTGNVPHLLADEPATRCVDQRMAAWLTACAERLKLPASLVTMVLGLTREDPSKRWDLSRARTALSSPTAPSGHRDAVPAARAYRQTSADGAGVEQQDQDPVTALVDGLVSSISPDDSRLWPVSTAVGEADPCVVQQGAAGVLAVLTRYFELTGDHRLPEVISAAGRWILSRAGTGPARPGLHFGLPGIAWALCDAGRAIADQHLLDHGRELGLAPLESCAGHDITHGTAGSGLAALHLWLHTGDERFAHRAIEAADKLAASACRDADGVSWPVPAEAGGWPTGKPYLGFAHGTAGIGYFLLAAAVLCERPEHLSLAVEAGDSLLAHAVLTGKSAQWPVQVGKPPTAPYWCHGAAGIGAFLIGLHQVAGETRFADFARRAAQAVAEHATRGPLTQCHGLAGNADFILDMADATGDDFYRSTAQDMAGIILAQRTYRHGRMAFPNEYGETSTSWSDGTSGILAFLLRLNHTSPRQWTVPLQTRIHRHSTESTRVSTPTRRQTTAVVPQQHQGVTP</sequence>
<gene>
    <name evidence="4" type="ORF">SSP24_61770</name>
</gene>
<dbReference type="Gene3D" id="1.10.510.10">
    <property type="entry name" value="Transferase(Phosphotransferase) domain 1"/>
    <property type="match status" value="1"/>
</dbReference>
<evidence type="ECO:0000313" key="5">
    <source>
        <dbReference type="Proteomes" id="UP000317881"/>
    </source>
</evidence>
<dbReference type="InterPro" id="IPR011009">
    <property type="entry name" value="Kinase-like_dom_sf"/>
</dbReference>
<evidence type="ECO:0000259" key="3">
    <source>
        <dbReference type="PROSITE" id="PS50011"/>
    </source>
</evidence>
<keyword evidence="1" id="KW-0862">Zinc</keyword>
<dbReference type="PANTHER" id="PTHR12736">
    <property type="entry name" value="LANC-LIKE PROTEIN"/>
    <property type="match status" value="1"/>
</dbReference>
<keyword evidence="4" id="KW-0418">Kinase</keyword>
<dbReference type="CDD" id="cd04791">
    <property type="entry name" value="LanC_SerThrkinase"/>
    <property type="match status" value="1"/>
</dbReference>
<dbReference type="InterPro" id="IPR058053">
    <property type="entry name" value="RamC_C"/>
</dbReference>
<dbReference type="GO" id="GO:0005975">
    <property type="term" value="P:carbohydrate metabolic process"/>
    <property type="evidence" value="ECO:0007669"/>
    <property type="project" value="InterPro"/>
</dbReference>
<keyword evidence="4" id="KW-0808">Transferase</keyword>
<dbReference type="SUPFAM" id="SSF158745">
    <property type="entry name" value="LanC-like"/>
    <property type="match status" value="1"/>
</dbReference>
<evidence type="ECO:0000256" key="1">
    <source>
        <dbReference type="PIRSR" id="PIRSR607822-1"/>
    </source>
</evidence>
<dbReference type="GO" id="GO:0031179">
    <property type="term" value="P:peptide modification"/>
    <property type="evidence" value="ECO:0007669"/>
    <property type="project" value="InterPro"/>
</dbReference>
<feature type="binding site" evidence="1">
    <location>
        <position position="813"/>
    </location>
    <ligand>
        <name>Zn(2+)</name>
        <dbReference type="ChEBI" id="CHEBI:29105"/>
    </ligand>
</feature>
<dbReference type="Pfam" id="PF00069">
    <property type="entry name" value="Pkinase"/>
    <property type="match status" value="1"/>
</dbReference>
<proteinExistence type="predicted"/>
<feature type="region of interest" description="Disordered" evidence="2">
    <location>
        <begin position="902"/>
        <end position="930"/>
    </location>
</feature>
<keyword evidence="5" id="KW-1185">Reference proteome</keyword>
<dbReference type="EMBL" id="BJND01000054">
    <property type="protein sequence ID" value="GEC08522.1"/>
    <property type="molecule type" value="Genomic_DNA"/>
</dbReference>
<evidence type="ECO:0000256" key="2">
    <source>
        <dbReference type="SAM" id="MobiDB-lite"/>
    </source>
</evidence>
<dbReference type="InterPro" id="IPR057929">
    <property type="entry name" value="RamC_N"/>
</dbReference>
<dbReference type="GO" id="GO:0005524">
    <property type="term" value="F:ATP binding"/>
    <property type="evidence" value="ECO:0007669"/>
    <property type="project" value="InterPro"/>
</dbReference>
<dbReference type="InterPro" id="IPR012341">
    <property type="entry name" value="6hp_glycosidase-like_sf"/>
</dbReference>
<dbReference type="RefSeq" id="WP_141313262.1">
    <property type="nucleotide sequence ID" value="NZ_BJND01000054.1"/>
</dbReference>
<accession>A0A4Y3VND9</accession>
<dbReference type="Gene3D" id="1.50.10.10">
    <property type="match status" value="1"/>
</dbReference>
<evidence type="ECO:0000313" key="4">
    <source>
        <dbReference type="EMBL" id="GEC08522.1"/>
    </source>
</evidence>
<dbReference type="Gene3D" id="3.30.200.20">
    <property type="entry name" value="Phosphorylase Kinase, domain 1"/>
    <property type="match status" value="1"/>
</dbReference>
<dbReference type="Proteomes" id="UP000317881">
    <property type="component" value="Unassembled WGS sequence"/>
</dbReference>
<dbReference type="OrthoDB" id="1492512at2"/>
<dbReference type="SMART" id="SM01260">
    <property type="entry name" value="LANC_like"/>
    <property type="match status" value="1"/>
</dbReference>
<keyword evidence="1" id="KW-0479">Metal-binding</keyword>
<dbReference type="Pfam" id="PF05147">
    <property type="entry name" value="LANC_like"/>
    <property type="match status" value="1"/>
</dbReference>
<feature type="binding site" evidence="1">
    <location>
        <position position="767"/>
    </location>
    <ligand>
        <name>Zn(2+)</name>
        <dbReference type="ChEBI" id="CHEBI:29105"/>
    </ligand>
</feature>
<reference evidence="4 5" key="1">
    <citation type="submission" date="2019-06" db="EMBL/GenBank/DDBJ databases">
        <title>Whole genome shotgun sequence of Streptomyces spinoverrucosus NBRC 14228.</title>
        <authorList>
            <person name="Hosoyama A."/>
            <person name="Uohara A."/>
            <person name="Ohji S."/>
            <person name="Ichikawa N."/>
        </authorList>
    </citation>
    <scope>NUCLEOTIDE SEQUENCE [LARGE SCALE GENOMIC DNA]</scope>
    <source>
        <strain evidence="4 5">NBRC 14228</strain>
    </source>
</reference>
<dbReference type="InterPro" id="IPR007822">
    <property type="entry name" value="LANC-like"/>
</dbReference>
<keyword evidence="4" id="KW-0723">Serine/threonine-protein kinase</keyword>
<dbReference type="PROSITE" id="PS50011">
    <property type="entry name" value="PROTEIN_KINASE_DOM"/>
    <property type="match status" value="1"/>
</dbReference>
<feature type="binding site" evidence="1">
    <location>
        <position position="812"/>
    </location>
    <ligand>
        <name>Zn(2+)</name>
        <dbReference type="ChEBI" id="CHEBI:29105"/>
    </ligand>
</feature>
<dbReference type="GO" id="GO:0004674">
    <property type="term" value="F:protein serine/threonine kinase activity"/>
    <property type="evidence" value="ECO:0007669"/>
    <property type="project" value="UniProtKB-KW"/>
</dbReference>
<dbReference type="GO" id="GO:0046872">
    <property type="term" value="F:metal ion binding"/>
    <property type="evidence" value="ECO:0007669"/>
    <property type="project" value="UniProtKB-KW"/>
</dbReference>
<organism evidence="4 5">
    <name type="scientific">Streptomyces spinoverrucosus</name>
    <dbReference type="NCBI Taxonomy" id="284043"/>
    <lineage>
        <taxon>Bacteria</taxon>
        <taxon>Bacillati</taxon>
        <taxon>Actinomycetota</taxon>
        <taxon>Actinomycetes</taxon>
        <taxon>Kitasatosporales</taxon>
        <taxon>Streptomycetaceae</taxon>
        <taxon>Streptomyces</taxon>
    </lineage>
</organism>
<protein>
    <submittedName>
        <fullName evidence="4">Serine/threonine protein kinase</fullName>
    </submittedName>
</protein>
<comment type="caution">
    <text evidence="4">The sequence shown here is derived from an EMBL/GenBank/DDBJ whole genome shotgun (WGS) entry which is preliminary data.</text>
</comment>
<feature type="compositionally biased region" description="Polar residues" evidence="2">
    <location>
        <begin position="906"/>
        <end position="930"/>
    </location>
</feature>